<dbReference type="PANTHER" id="PTHR43527">
    <property type="entry name" value="4-DIPHOSPHOCYTIDYL-2-C-METHYL-D-ERYTHRITOL KINASE, CHLOROPLASTIC"/>
    <property type="match status" value="1"/>
</dbReference>
<dbReference type="InterPro" id="IPR036554">
    <property type="entry name" value="GHMP_kinase_C_sf"/>
</dbReference>
<evidence type="ECO:0000259" key="11">
    <source>
        <dbReference type="Pfam" id="PF08544"/>
    </source>
</evidence>
<evidence type="ECO:0000313" key="12">
    <source>
        <dbReference type="EMBL" id="MFC4665692.1"/>
    </source>
</evidence>
<dbReference type="InterPro" id="IPR014721">
    <property type="entry name" value="Ribsml_uS5_D2-typ_fold_subgr"/>
</dbReference>
<dbReference type="SUPFAM" id="SSF55060">
    <property type="entry name" value="GHMP Kinase, C-terminal domain"/>
    <property type="match status" value="1"/>
</dbReference>
<accession>A0ABV9K6M1</accession>
<evidence type="ECO:0000256" key="1">
    <source>
        <dbReference type="ARBA" id="ARBA00009684"/>
    </source>
</evidence>
<keyword evidence="13" id="KW-1185">Reference proteome</keyword>
<dbReference type="EMBL" id="JBHSGO010000101">
    <property type="protein sequence ID" value="MFC4665692.1"/>
    <property type="molecule type" value="Genomic_DNA"/>
</dbReference>
<dbReference type="InterPro" id="IPR004424">
    <property type="entry name" value="IspE"/>
</dbReference>
<evidence type="ECO:0000259" key="10">
    <source>
        <dbReference type="Pfam" id="PF00288"/>
    </source>
</evidence>
<dbReference type="RefSeq" id="WP_380078052.1">
    <property type="nucleotide sequence ID" value="NZ_JBHSGO010000101.1"/>
</dbReference>
<keyword evidence="7 9" id="KW-0067">ATP-binding</keyword>
<proteinExistence type="inferred from homology"/>
<evidence type="ECO:0000256" key="6">
    <source>
        <dbReference type="ARBA" id="ARBA00022777"/>
    </source>
</evidence>
<dbReference type="Pfam" id="PF08544">
    <property type="entry name" value="GHMP_kinases_C"/>
    <property type="match status" value="1"/>
</dbReference>
<dbReference type="GO" id="GO:0050515">
    <property type="term" value="F:4-(cytidine 5'-diphospho)-2-C-methyl-D-erythritol kinase activity"/>
    <property type="evidence" value="ECO:0007669"/>
    <property type="project" value="UniProtKB-EC"/>
</dbReference>
<gene>
    <name evidence="9 12" type="primary">ispE</name>
    <name evidence="12" type="ORF">ACFO3G_03565</name>
</gene>
<dbReference type="SUPFAM" id="SSF54211">
    <property type="entry name" value="Ribosomal protein S5 domain 2-like"/>
    <property type="match status" value="1"/>
</dbReference>
<keyword evidence="5 9" id="KW-0547">Nucleotide-binding</keyword>
<sequence>MLLYPNAKLNLGLRVTGRRMDGYHTLQTIFYPLPLCDVLEVAPSRDQRDHLYISGRGYVDDPNNLVIKALKSLRNRLGDDMVPPTTIALDKHIPSMAGLGGGSSDGAFTLNLLNEIYNLNLSQDELSKIALSLGADCPFFLLNSAALATGIGEELEPLPNLSLSGCSVLVVRPPIDVSTPKAYAALGFDRGEQREGLPIEVLQLLRDGHFEDASKWLTNDFENVVFEEYPRLRNIKDILIQNGAFFSLMSGSGSAIYGLFEDVKDAEKLISHRDFEDCFRRCLSL</sequence>
<evidence type="ECO:0000256" key="5">
    <source>
        <dbReference type="ARBA" id="ARBA00022741"/>
    </source>
</evidence>
<dbReference type="Gene3D" id="3.30.70.890">
    <property type="entry name" value="GHMP kinase, C-terminal domain"/>
    <property type="match status" value="1"/>
</dbReference>
<dbReference type="HAMAP" id="MF_00061">
    <property type="entry name" value="IspE"/>
    <property type="match status" value="1"/>
</dbReference>
<dbReference type="InterPro" id="IPR013750">
    <property type="entry name" value="GHMP_kinase_C_dom"/>
</dbReference>
<evidence type="ECO:0000256" key="9">
    <source>
        <dbReference type="HAMAP-Rule" id="MF_00061"/>
    </source>
</evidence>
<comment type="similarity">
    <text evidence="1 9">Belongs to the GHMP kinase family. IspE subfamily.</text>
</comment>
<keyword evidence="4 9" id="KW-0808">Transferase</keyword>
<evidence type="ECO:0000256" key="4">
    <source>
        <dbReference type="ARBA" id="ARBA00022679"/>
    </source>
</evidence>
<protein>
    <recommendedName>
        <fullName evidence="3 9">4-diphosphocytidyl-2-C-methyl-D-erythritol kinase</fullName>
        <shortName evidence="9">CMK</shortName>
        <ecNumber evidence="2 9">2.7.1.148</ecNumber>
    </recommendedName>
    <alternativeName>
        <fullName evidence="8 9">4-(cytidine-5'-diphospho)-2-C-methyl-D-erythritol kinase</fullName>
    </alternativeName>
</protein>
<keyword evidence="9" id="KW-0414">Isoprene biosynthesis</keyword>
<feature type="domain" description="GHMP kinase N-terminal" evidence="10">
    <location>
        <begin position="64"/>
        <end position="142"/>
    </location>
</feature>
<dbReference type="PANTHER" id="PTHR43527:SF2">
    <property type="entry name" value="4-DIPHOSPHOCYTIDYL-2-C-METHYL-D-ERYTHRITOL KINASE, CHLOROPLASTIC"/>
    <property type="match status" value="1"/>
</dbReference>
<dbReference type="Pfam" id="PF00288">
    <property type="entry name" value="GHMP_kinases_N"/>
    <property type="match status" value="1"/>
</dbReference>
<reference evidence="13" key="1">
    <citation type="journal article" date="2019" name="Int. J. Syst. Evol. Microbiol.">
        <title>The Global Catalogue of Microorganisms (GCM) 10K type strain sequencing project: providing services to taxonomists for standard genome sequencing and annotation.</title>
        <authorList>
            <consortium name="The Broad Institute Genomics Platform"/>
            <consortium name="The Broad Institute Genome Sequencing Center for Infectious Disease"/>
            <person name="Wu L."/>
            <person name="Ma J."/>
        </authorList>
    </citation>
    <scope>NUCLEOTIDE SEQUENCE [LARGE SCALE GENOMIC DNA]</scope>
    <source>
        <strain evidence="13">CGMCC 4.7357</strain>
    </source>
</reference>
<feature type="active site" evidence="9">
    <location>
        <position position="136"/>
    </location>
</feature>
<dbReference type="InterPro" id="IPR006204">
    <property type="entry name" value="GHMP_kinase_N_dom"/>
</dbReference>
<comment type="pathway">
    <text evidence="9">Isoprenoid biosynthesis; isopentenyl diphosphate biosynthesis via DXP pathway; isopentenyl diphosphate from 1-deoxy-D-xylulose 5-phosphate: step 3/6.</text>
</comment>
<dbReference type="InterPro" id="IPR020568">
    <property type="entry name" value="Ribosomal_Su5_D2-typ_SF"/>
</dbReference>
<evidence type="ECO:0000313" key="13">
    <source>
        <dbReference type="Proteomes" id="UP001596020"/>
    </source>
</evidence>
<evidence type="ECO:0000256" key="3">
    <source>
        <dbReference type="ARBA" id="ARBA00017473"/>
    </source>
</evidence>
<organism evidence="12 13">
    <name type="scientific">Falsiporphyromonas endometrii</name>
    <dbReference type="NCBI Taxonomy" id="1387297"/>
    <lineage>
        <taxon>Bacteria</taxon>
        <taxon>Pseudomonadati</taxon>
        <taxon>Bacteroidota</taxon>
        <taxon>Bacteroidia</taxon>
        <taxon>Bacteroidales</taxon>
        <taxon>Porphyromonadaceae</taxon>
        <taxon>Falsiporphyromonas</taxon>
    </lineage>
</organism>
<dbReference type="EC" id="2.7.1.148" evidence="2 9"/>
<dbReference type="Proteomes" id="UP001596020">
    <property type="component" value="Unassembled WGS sequence"/>
</dbReference>
<feature type="active site" evidence="9">
    <location>
        <position position="8"/>
    </location>
</feature>
<comment type="catalytic activity">
    <reaction evidence="9">
        <text>4-CDP-2-C-methyl-D-erythritol + ATP = 4-CDP-2-C-methyl-D-erythritol 2-phosphate + ADP + H(+)</text>
        <dbReference type="Rhea" id="RHEA:18437"/>
        <dbReference type="ChEBI" id="CHEBI:15378"/>
        <dbReference type="ChEBI" id="CHEBI:30616"/>
        <dbReference type="ChEBI" id="CHEBI:57823"/>
        <dbReference type="ChEBI" id="CHEBI:57919"/>
        <dbReference type="ChEBI" id="CHEBI:456216"/>
        <dbReference type="EC" id="2.7.1.148"/>
    </reaction>
</comment>
<dbReference type="NCBIfam" id="TIGR00154">
    <property type="entry name" value="ispE"/>
    <property type="match status" value="1"/>
</dbReference>
<feature type="binding site" evidence="9">
    <location>
        <begin position="94"/>
        <end position="104"/>
    </location>
    <ligand>
        <name>ATP</name>
        <dbReference type="ChEBI" id="CHEBI:30616"/>
    </ligand>
</feature>
<comment type="caution">
    <text evidence="12">The sequence shown here is derived from an EMBL/GenBank/DDBJ whole genome shotgun (WGS) entry which is preliminary data.</text>
</comment>
<keyword evidence="6 9" id="KW-0418">Kinase</keyword>
<evidence type="ECO:0000256" key="2">
    <source>
        <dbReference type="ARBA" id="ARBA00012052"/>
    </source>
</evidence>
<evidence type="ECO:0000256" key="8">
    <source>
        <dbReference type="ARBA" id="ARBA00032554"/>
    </source>
</evidence>
<dbReference type="Gene3D" id="3.30.230.10">
    <property type="match status" value="1"/>
</dbReference>
<feature type="domain" description="GHMP kinase C-terminal" evidence="11">
    <location>
        <begin position="203"/>
        <end position="270"/>
    </location>
</feature>
<dbReference type="PIRSF" id="PIRSF010376">
    <property type="entry name" value="IspE"/>
    <property type="match status" value="1"/>
</dbReference>
<comment type="function">
    <text evidence="9">Catalyzes the phosphorylation of the position 2 hydroxy group of 4-diphosphocytidyl-2C-methyl-D-erythritol.</text>
</comment>
<name>A0ABV9K6M1_9PORP</name>
<evidence type="ECO:0000256" key="7">
    <source>
        <dbReference type="ARBA" id="ARBA00022840"/>
    </source>
</evidence>